<dbReference type="InterPro" id="IPR008042">
    <property type="entry name" value="Retrotrans_Pao"/>
</dbReference>
<dbReference type="Pfam" id="PF05380">
    <property type="entry name" value="Peptidase_A17"/>
    <property type="match status" value="2"/>
</dbReference>
<dbReference type="GeneID" id="139355125"/>
<evidence type="ECO:0000313" key="2">
    <source>
        <dbReference type="RefSeq" id="XP_070855549.1"/>
    </source>
</evidence>
<dbReference type="PANTHER" id="PTHR47331:SF4">
    <property type="entry name" value="PEPTIDASE S1 DOMAIN-CONTAINING PROTEIN"/>
    <property type="match status" value="1"/>
</dbReference>
<organism evidence="1 2">
    <name type="scientific">Drosophila suzukii</name>
    <name type="common">Spotted-wing drosophila fruit fly</name>
    <dbReference type="NCBI Taxonomy" id="28584"/>
    <lineage>
        <taxon>Eukaryota</taxon>
        <taxon>Metazoa</taxon>
        <taxon>Ecdysozoa</taxon>
        <taxon>Arthropoda</taxon>
        <taxon>Hexapoda</taxon>
        <taxon>Insecta</taxon>
        <taxon>Pterygota</taxon>
        <taxon>Neoptera</taxon>
        <taxon>Endopterygota</taxon>
        <taxon>Diptera</taxon>
        <taxon>Brachycera</taxon>
        <taxon>Muscomorpha</taxon>
        <taxon>Ephydroidea</taxon>
        <taxon>Drosophilidae</taxon>
        <taxon>Drosophila</taxon>
        <taxon>Sophophora</taxon>
    </lineage>
</organism>
<gene>
    <name evidence="2" type="primary">LOC139355125</name>
</gene>
<keyword evidence="1" id="KW-1185">Reference proteome</keyword>
<evidence type="ECO:0000313" key="1">
    <source>
        <dbReference type="Proteomes" id="UP001652628"/>
    </source>
</evidence>
<dbReference type="Proteomes" id="UP001652628">
    <property type="component" value="Unplaced"/>
</dbReference>
<sequence length="276" mass="31855">MRNWLSNSKRVVCSLNDAPPKYLGTHDELQEKVLGMWWLPESDMLTFVIKPELLQRSLAGSHTKRRVLSIVMSIFDPLGLLRFFNVRAKIILQNIWRSGVSWDEAIKEPDEIDWMKWQALLPKLSDLRFPRYMSCSSNVKSLQLHMFVDASLDAYAASSTFEPISVPRIELMAAVLGLRLAKCLESELSNEIEKRVFWTDAQDVLFWIRSDARKYPQFVALRVGEILEGSEVGEWRWVPSEQNVADDGTKWTKGVEVNSSIRWFSGPNYLLQDESK</sequence>
<protein>
    <submittedName>
        <fullName evidence="2">Uncharacterized protein</fullName>
    </submittedName>
</protein>
<dbReference type="PANTHER" id="PTHR47331">
    <property type="entry name" value="PHD-TYPE DOMAIN-CONTAINING PROTEIN"/>
    <property type="match status" value="1"/>
</dbReference>
<proteinExistence type="predicted"/>
<dbReference type="RefSeq" id="XP_070855549.1">
    <property type="nucleotide sequence ID" value="XM_070999448.1"/>
</dbReference>
<name>A0ABM4U031_DROSZ</name>
<reference evidence="2" key="1">
    <citation type="submission" date="2025-08" db="UniProtKB">
        <authorList>
            <consortium name="RefSeq"/>
        </authorList>
    </citation>
    <scope>IDENTIFICATION</scope>
</reference>
<accession>A0ABM4U031</accession>